<organism evidence="2 3">
    <name type="scientific">Salinimicrobium profundisediminis</name>
    <dbReference type="NCBI Taxonomy" id="2994553"/>
    <lineage>
        <taxon>Bacteria</taxon>
        <taxon>Pseudomonadati</taxon>
        <taxon>Bacteroidota</taxon>
        <taxon>Flavobacteriia</taxon>
        <taxon>Flavobacteriales</taxon>
        <taxon>Flavobacteriaceae</taxon>
        <taxon>Salinimicrobium</taxon>
    </lineage>
</organism>
<gene>
    <name evidence="2" type="ORF">OQ279_01705</name>
</gene>
<name>A0A9X3CU29_9FLAO</name>
<keyword evidence="1" id="KW-1133">Transmembrane helix</keyword>
<dbReference type="AlphaFoldDB" id="A0A9X3CU29"/>
<dbReference type="RefSeq" id="WP_266068034.1">
    <property type="nucleotide sequence ID" value="NZ_JAPJDA010000002.1"/>
</dbReference>
<evidence type="ECO:0000256" key="1">
    <source>
        <dbReference type="SAM" id="Phobius"/>
    </source>
</evidence>
<comment type="caution">
    <text evidence="2">The sequence shown here is derived from an EMBL/GenBank/DDBJ whole genome shotgun (WGS) entry which is preliminary data.</text>
</comment>
<dbReference type="Proteomes" id="UP001148482">
    <property type="component" value="Unassembled WGS sequence"/>
</dbReference>
<keyword evidence="3" id="KW-1185">Reference proteome</keyword>
<dbReference type="EMBL" id="JAPJDA010000002">
    <property type="protein sequence ID" value="MCX2836852.1"/>
    <property type="molecule type" value="Genomic_DNA"/>
</dbReference>
<evidence type="ECO:0000313" key="3">
    <source>
        <dbReference type="Proteomes" id="UP001148482"/>
    </source>
</evidence>
<keyword evidence="1" id="KW-0812">Transmembrane</keyword>
<keyword evidence="1" id="KW-0472">Membrane</keyword>
<sequence length="81" mass="9291">MKVLSILTQIVAILIGISFLAGFYIMQDDQALGDRIVGLSVLATVFFLLPMFLVLRWRGKKLKDYTLSDENLKKMNDRKKK</sequence>
<accession>A0A9X3CU29</accession>
<protein>
    <submittedName>
        <fullName evidence="2">Uncharacterized protein</fullName>
    </submittedName>
</protein>
<evidence type="ECO:0000313" key="2">
    <source>
        <dbReference type="EMBL" id="MCX2836852.1"/>
    </source>
</evidence>
<reference evidence="2" key="1">
    <citation type="submission" date="2022-11" db="EMBL/GenBank/DDBJ databases">
        <title>Salinimicrobium profundisediminis sp. nov., isolated from deep-sea sediment of the Mariana Trench.</title>
        <authorList>
            <person name="Fu H."/>
        </authorList>
    </citation>
    <scope>NUCLEOTIDE SEQUENCE</scope>
    <source>
        <strain evidence="2">MT39</strain>
    </source>
</reference>
<feature type="transmembrane region" description="Helical" evidence="1">
    <location>
        <begin position="7"/>
        <end position="25"/>
    </location>
</feature>
<proteinExistence type="predicted"/>
<feature type="transmembrane region" description="Helical" evidence="1">
    <location>
        <begin position="37"/>
        <end position="55"/>
    </location>
</feature>